<evidence type="ECO:0000313" key="1">
    <source>
        <dbReference type="EMBL" id="KZV50684.1"/>
    </source>
</evidence>
<keyword evidence="2" id="KW-1185">Reference proteome</keyword>
<sequence length="221" mass="24795">MASFVVNALQVNFESVLIMDDAGMVKMFRSLDTSEGMVRFSGLPSKAVADMKKMLFSVTDAPFKPSNKKKNMKVEYRLLHDIVAKSLSTKAGSFDVTLAAMVSTPGKKSRGYAIPLSFLLEKLVKPDLGESVALHPLKVLNHKSDLTYMKKNQVAPQAATVNMMRDDQTYMNQIFRRAFYKKMDEVVTSVNTSQTELETNLVRQFEEIQQHFASDVALVKL</sequence>
<dbReference type="AlphaFoldDB" id="A0A2Z7D104"/>
<evidence type="ECO:0000313" key="2">
    <source>
        <dbReference type="Proteomes" id="UP000250235"/>
    </source>
</evidence>
<accession>A0A2Z7D104</accession>
<dbReference type="Proteomes" id="UP000250235">
    <property type="component" value="Unassembled WGS sequence"/>
</dbReference>
<proteinExistence type="predicted"/>
<organism evidence="1 2">
    <name type="scientific">Dorcoceras hygrometricum</name>
    <dbReference type="NCBI Taxonomy" id="472368"/>
    <lineage>
        <taxon>Eukaryota</taxon>
        <taxon>Viridiplantae</taxon>
        <taxon>Streptophyta</taxon>
        <taxon>Embryophyta</taxon>
        <taxon>Tracheophyta</taxon>
        <taxon>Spermatophyta</taxon>
        <taxon>Magnoliopsida</taxon>
        <taxon>eudicotyledons</taxon>
        <taxon>Gunneridae</taxon>
        <taxon>Pentapetalae</taxon>
        <taxon>asterids</taxon>
        <taxon>lamiids</taxon>
        <taxon>Lamiales</taxon>
        <taxon>Gesneriaceae</taxon>
        <taxon>Didymocarpoideae</taxon>
        <taxon>Trichosporeae</taxon>
        <taxon>Loxocarpinae</taxon>
        <taxon>Dorcoceras</taxon>
    </lineage>
</organism>
<dbReference type="EMBL" id="KQ992353">
    <property type="protein sequence ID" value="KZV50684.1"/>
    <property type="molecule type" value="Genomic_DNA"/>
</dbReference>
<gene>
    <name evidence="1" type="ORF">F511_29288</name>
</gene>
<name>A0A2Z7D104_9LAMI</name>
<reference evidence="1 2" key="1">
    <citation type="journal article" date="2015" name="Proc. Natl. Acad. Sci. U.S.A.">
        <title>The resurrection genome of Boea hygrometrica: A blueprint for survival of dehydration.</title>
        <authorList>
            <person name="Xiao L."/>
            <person name="Yang G."/>
            <person name="Zhang L."/>
            <person name="Yang X."/>
            <person name="Zhao S."/>
            <person name="Ji Z."/>
            <person name="Zhou Q."/>
            <person name="Hu M."/>
            <person name="Wang Y."/>
            <person name="Chen M."/>
            <person name="Xu Y."/>
            <person name="Jin H."/>
            <person name="Xiao X."/>
            <person name="Hu G."/>
            <person name="Bao F."/>
            <person name="Hu Y."/>
            <person name="Wan P."/>
            <person name="Li L."/>
            <person name="Deng X."/>
            <person name="Kuang T."/>
            <person name="Xiang C."/>
            <person name="Zhu J.K."/>
            <person name="Oliver M.J."/>
            <person name="He Y."/>
        </authorList>
    </citation>
    <scope>NUCLEOTIDE SEQUENCE [LARGE SCALE GENOMIC DNA]</scope>
    <source>
        <strain evidence="2">cv. XS01</strain>
    </source>
</reference>
<protein>
    <submittedName>
        <fullName evidence="1">Uncharacterized protein</fullName>
    </submittedName>
</protein>